<dbReference type="AlphaFoldDB" id="A0A445CHF0"/>
<evidence type="ECO:0000313" key="2">
    <source>
        <dbReference type="EMBL" id="RYR50355.1"/>
    </source>
</evidence>
<gene>
    <name evidence="2" type="ORF">Ahy_A07g036947</name>
</gene>
<dbReference type="Proteomes" id="UP000289738">
    <property type="component" value="Chromosome A07"/>
</dbReference>
<accession>A0A445CHF0</accession>
<evidence type="ECO:0000313" key="3">
    <source>
        <dbReference type="Proteomes" id="UP000289738"/>
    </source>
</evidence>
<name>A0A445CHF0_ARAHY</name>
<comment type="caution">
    <text evidence="2">The sequence shown here is derived from an EMBL/GenBank/DDBJ whole genome shotgun (WGS) entry which is preliminary data.</text>
</comment>
<keyword evidence="3" id="KW-1185">Reference proteome</keyword>
<evidence type="ECO:0000256" key="1">
    <source>
        <dbReference type="SAM" id="MobiDB-lite"/>
    </source>
</evidence>
<dbReference type="EMBL" id="SDMP01000007">
    <property type="protein sequence ID" value="RYR50355.1"/>
    <property type="molecule type" value="Genomic_DNA"/>
</dbReference>
<protein>
    <submittedName>
        <fullName evidence="2">Uncharacterized protein</fullName>
    </submittedName>
</protein>
<sequence>MHVTDKASMQRIFFTYHQTRAQASLIELYIEFEEIDDVDFLEPNIDWVGYNVESDEEFEGNYEVVGPTKDVEEDEIMIEGDVADVTNALIGQYPFGEPSFMHALNLDAMHASEFSEYANTALAVVADGEFDVGMEFNFRERLDWKQYVHEIYTIGEIQKVYKTQFRPLENPTIWPLHQGPRVVPNPHLKRVAKGRPKKIRFLNEMDIRDLRGPRRCRLCSGEGHSRSRYPRRGDASASGSAPNS</sequence>
<organism evidence="2 3">
    <name type="scientific">Arachis hypogaea</name>
    <name type="common">Peanut</name>
    <dbReference type="NCBI Taxonomy" id="3818"/>
    <lineage>
        <taxon>Eukaryota</taxon>
        <taxon>Viridiplantae</taxon>
        <taxon>Streptophyta</taxon>
        <taxon>Embryophyta</taxon>
        <taxon>Tracheophyta</taxon>
        <taxon>Spermatophyta</taxon>
        <taxon>Magnoliopsida</taxon>
        <taxon>eudicotyledons</taxon>
        <taxon>Gunneridae</taxon>
        <taxon>Pentapetalae</taxon>
        <taxon>rosids</taxon>
        <taxon>fabids</taxon>
        <taxon>Fabales</taxon>
        <taxon>Fabaceae</taxon>
        <taxon>Papilionoideae</taxon>
        <taxon>50 kb inversion clade</taxon>
        <taxon>dalbergioids sensu lato</taxon>
        <taxon>Dalbergieae</taxon>
        <taxon>Pterocarpus clade</taxon>
        <taxon>Arachis</taxon>
    </lineage>
</organism>
<proteinExistence type="predicted"/>
<reference evidence="2 3" key="1">
    <citation type="submission" date="2019-01" db="EMBL/GenBank/DDBJ databases">
        <title>Sequencing of cultivated peanut Arachis hypogaea provides insights into genome evolution and oil improvement.</title>
        <authorList>
            <person name="Chen X."/>
        </authorList>
    </citation>
    <scope>NUCLEOTIDE SEQUENCE [LARGE SCALE GENOMIC DNA]</scope>
    <source>
        <strain evidence="3">cv. Fuhuasheng</strain>
        <tissue evidence="2">Leaves</tissue>
    </source>
</reference>
<feature type="region of interest" description="Disordered" evidence="1">
    <location>
        <begin position="221"/>
        <end position="244"/>
    </location>
</feature>